<comment type="caution">
    <text evidence="2">The sequence shown here is derived from an EMBL/GenBank/DDBJ whole genome shotgun (WGS) entry which is preliminary data.</text>
</comment>
<keyword evidence="2" id="KW-0413">Isomerase</keyword>
<dbReference type="OrthoDB" id="9777711at2"/>
<comment type="similarity">
    <text evidence="1">Belongs to the enoyl-CoA hydratase/isomerase family.</text>
</comment>
<sequence>MSERVLEVAIVGGVTSLTFNRPDEANALSLELANAFRDAVTSAVVDPDCHVVVLAGNGRFFCSGGDVIGMAQADDPARFTRLLADTMHEALLELATSSLIVVAAVQGPAAGAGLGIVLNADLVVATDRAAFIGAYGVVGLSPDCGVSYLLPRAIGPLRASSMLLAGQTVGPSDALAWGLINEIVEQESLAAHVAGLAARIAGGATQSLGATKRLLAAGSAVGYAAHLKSESESIAALAGHADTRSRVSAFASRSKSTSRS</sequence>
<dbReference type="PANTHER" id="PTHR43459">
    <property type="entry name" value="ENOYL-COA HYDRATASE"/>
    <property type="match status" value="1"/>
</dbReference>
<dbReference type="Pfam" id="PF00378">
    <property type="entry name" value="ECH_1"/>
    <property type="match status" value="1"/>
</dbReference>
<dbReference type="EMBL" id="SOHE01000078">
    <property type="protein sequence ID" value="TFD45984.1"/>
    <property type="molecule type" value="Genomic_DNA"/>
</dbReference>
<dbReference type="PANTHER" id="PTHR43459:SF1">
    <property type="entry name" value="EG:BACN32G11.4 PROTEIN"/>
    <property type="match status" value="1"/>
</dbReference>
<organism evidence="2 3">
    <name type="scientific">Cryobacterium frigoriphilum</name>
    <dbReference type="NCBI Taxonomy" id="1259150"/>
    <lineage>
        <taxon>Bacteria</taxon>
        <taxon>Bacillati</taxon>
        <taxon>Actinomycetota</taxon>
        <taxon>Actinomycetes</taxon>
        <taxon>Micrococcales</taxon>
        <taxon>Microbacteriaceae</taxon>
        <taxon>Cryobacterium</taxon>
    </lineage>
</organism>
<dbReference type="SUPFAM" id="SSF52096">
    <property type="entry name" value="ClpP/crotonase"/>
    <property type="match status" value="1"/>
</dbReference>
<dbReference type="PROSITE" id="PS00166">
    <property type="entry name" value="ENOYL_COA_HYDRATASE"/>
    <property type="match status" value="1"/>
</dbReference>
<dbReference type="InterPro" id="IPR018376">
    <property type="entry name" value="Enoyl-CoA_hyd/isom_CS"/>
</dbReference>
<name>A0A4R8ZUI9_9MICO</name>
<dbReference type="CDD" id="cd06558">
    <property type="entry name" value="crotonase-like"/>
    <property type="match status" value="1"/>
</dbReference>
<dbReference type="RefSeq" id="WP_134520901.1">
    <property type="nucleotide sequence ID" value="NZ_SOHE01000078.1"/>
</dbReference>
<dbReference type="Gene3D" id="3.90.226.10">
    <property type="entry name" value="2-enoyl-CoA Hydratase, Chain A, domain 1"/>
    <property type="match status" value="1"/>
</dbReference>
<dbReference type="InterPro" id="IPR029045">
    <property type="entry name" value="ClpP/crotonase-like_dom_sf"/>
</dbReference>
<keyword evidence="3" id="KW-1185">Reference proteome</keyword>
<protein>
    <submittedName>
        <fullName evidence="2">Enoyl-CoA hydratase/isomerase family protein</fullName>
    </submittedName>
</protein>
<evidence type="ECO:0000313" key="2">
    <source>
        <dbReference type="EMBL" id="TFD45984.1"/>
    </source>
</evidence>
<dbReference type="GO" id="GO:0016853">
    <property type="term" value="F:isomerase activity"/>
    <property type="evidence" value="ECO:0007669"/>
    <property type="project" value="UniProtKB-KW"/>
</dbReference>
<dbReference type="AlphaFoldDB" id="A0A4R8ZUI9"/>
<dbReference type="InterPro" id="IPR001753">
    <property type="entry name" value="Enoyl-CoA_hydra/iso"/>
</dbReference>
<dbReference type="Proteomes" id="UP000297447">
    <property type="component" value="Unassembled WGS sequence"/>
</dbReference>
<evidence type="ECO:0000256" key="1">
    <source>
        <dbReference type="RuleBase" id="RU003707"/>
    </source>
</evidence>
<evidence type="ECO:0000313" key="3">
    <source>
        <dbReference type="Proteomes" id="UP000297447"/>
    </source>
</evidence>
<accession>A0A4R8ZUI9</accession>
<proteinExistence type="inferred from homology"/>
<gene>
    <name evidence="2" type="ORF">E3T55_17910</name>
</gene>
<reference evidence="2 3" key="1">
    <citation type="submission" date="2019-03" db="EMBL/GenBank/DDBJ databases">
        <title>Genomics of glacier-inhabiting Cryobacterium strains.</title>
        <authorList>
            <person name="Liu Q."/>
            <person name="Xin Y.-H."/>
        </authorList>
    </citation>
    <scope>NUCLEOTIDE SEQUENCE [LARGE SCALE GENOMIC DNA]</scope>
    <source>
        <strain evidence="2 3">Hh14</strain>
    </source>
</reference>